<keyword evidence="6" id="KW-1185">Reference proteome</keyword>
<comment type="similarity">
    <text evidence="1">Belongs to the glycosyltransferase 2 family.</text>
</comment>
<dbReference type="GO" id="GO:0016757">
    <property type="term" value="F:glycosyltransferase activity"/>
    <property type="evidence" value="ECO:0007669"/>
    <property type="project" value="UniProtKB-KW"/>
</dbReference>
<dbReference type="InterPro" id="IPR029044">
    <property type="entry name" value="Nucleotide-diphossugar_trans"/>
</dbReference>
<reference evidence="5 6" key="1">
    <citation type="submission" date="2022-10" db="EMBL/GenBank/DDBJ databases">
        <title>Luteolibacter arcticus strain CCTCC AB 2014275, whole genome shotgun sequencing project.</title>
        <authorList>
            <person name="Zhao G."/>
            <person name="Shen L."/>
        </authorList>
    </citation>
    <scope>NUCLEOTIDE SEQUENCE [LARGE SCALE GENOMIC DNA]</scope>
    <source>
        <strain evidence="5 6">CCTCC AB 2014275</strain>
    </source>
</reference>
<accession>A0ABT3GJ58</accession>
<evidence type="ECO:0000259" key="4">
    <source>
        <dbReference type="Pfam" id="PF00535"/>
    </source>
</evidence>
<evidence type="ECO:0000256" key="2">
    <source>
        <dbReference type="ARBA" id="ARBA00022676"/>
    </source>
</evidence>
<evidence type="ECO:0000313" key="5">
    <source>
        <dbReference type="EMBL" id="MCW1923554.1"/>
    </source>
</evidence>
<comment type="caution">
    <text evidence="5">The sequence shown here is derived from an EMBL/GenBank/DDBJ whole genome shotgun (WGS) entry which is preliminary data.</text>
</comment>
<dbReference type="EMBL" id="JAPDDT010000005">
    <property type="protein sequence ID" value="MCW1923554.1"/>
    <property type="molecule type" value="Genomic_DNA"/>
</dbReference>
<evidence type="ECO:0000256" key="3">
    <source>
        <dbReference type="ARBA" id="ARBA00022679"/>
    </source>
</evidence>
<dbReference type="Proteomes" id="UP001320876">
    <property type="component" value="Unassembled WGS sequence"/>
</dbReference>
<evidence type="ECO:0000256" key="1">
    <source>
        <dbReference type="ARBA" id="ARBA00006739"/>
    </source>
</evidence>
<dbReference type="PANTHER" id="PTHR43179:SF12">
    <property type="entry name" value="GALACTOFURANOSYLTRANSFERASE GLFT2"/>
    <property type="match status" value="1"/>
</dbReference>
<dbReference type="EC" id="2.4.-.-" evidence="5"/>
<proteinExistence type="inferred from homology"/>
<keyword evidence="2 5" id="KW-0328">Glycosyltransferase</keyword>
<dbReference type="PANTHER" id="PTHR43179">
    <property type="entry name" value="RHAMNOSYLTRANSFERASE WBBL"/>
    <property type="match status" value="1"/>
</dbReference>
<evidence type="ECO:0000313" key="6">
    <source>
        <dbReference type="Proteomes" id="UP001320876"/>
    </source>
</evidence>
<sequence>MNPSPPTPTPRVAAVFACYNRRDTALECARRLKAQTRPLDRLIVADNASTDGSAEALRGLGWEALEVLDIGDNLGNAGGIQAAMEHAFAQGLDAVWILDDDSWPRSNALEEMLRSPWRDDVVIHPLQEDPATGRFTWPLQVVAKDGSVSLIHSRDGLSDQPLIRSRGVWTGAMVPKKIRDAAGPVKGELFIRGEDEEYPWRIERAGFATYAVPAAVMDHPGPADLVEWRFLGRRLFLERGLADWKLHYKVRNMVWLKRRQAGAAGALAMALAYAVCVAKVDGPARLPLVWRAFRDGWQGKLGRLAG</sequence>
<name>A0ABT3GJ58_9BACT</name>
<organism evidence="5 6">
    <name type="scientific">Luteolibacter arcticus</name>
    <dbReference type="NCBI Taxonomy" id="1581411"/>
    <lineage>
        <taxon>Bacteria</taxon>
        <taxon>Pseudomonadati</taxon>
        <taxon>Verrucomicrobiota</taxon>
        <taxon>Verrucomicrobiia</taxon>
        <taxon>Verrucomicrobiales</taxon>
        <taxon>Verrucomicrobiaceae</taxon>
        <taxon>Luteolibacter</taxon>
    </lineage>
</organism>
<dbReference type="Pfam" id="PF00535">
    <property type="entry name" value="Glycos_transf_2"/>
    <property type="match status" value="1"/>
</dbReference>
<dbReference type="SUPFAM" id="SSF53448">
    <property type="entry name" value="Nucleotide-diphospho-sugar transferases"/>
    <property type="match status" value="1"/>
</dbReference>
<dbReference type="RefSeq" id="WP_264487663.1">
    <property type="nucleotide sequence ID" value="NZ_JAPDDT010000005.1"/>
</dbReference>
<keyword evidence="3 5" id="KW-0808">Transferase</keyword>
<gene>
    <name evidence="5" type="ORF">OKA05_13400</name>
</gene>
<dbReference type="Gene3D" id="3.90.550.10">
    <property type="entry name" value="Spore Coat Polysaccharide Biosynthesis Protein SpsA, Chain A"/>
    <property type="match status" value="1"/>
</dbReference>
<dbReference type="InterPro" id="IPR001173">
    <property type="entry name" value="Glyco_trans_2-like"/>
</dbReference>
<protein>
    <submittedName>
        <fullName evidence="5">Glycosyltransferase</fullName>
        <ecNumber evidence="5">2.4.-.-</ecNumber>
    </submittedName>
</protein>
<feature type="domain" description="Glycosyltransferase 2-like" evidence="4">
    <location>
        <begin position="16"/>
        <end position="115"/>
    </location>
</feature>